<evidence type="ECO:0000256" key="9">
    <source>
        <dbReference type="ARBA" id="ARBA00022801"/>
    </source>
</evidence>
<dbReference type="SUPFAM" id="SSF141734">
    <property type="entry name" value="HisI-like"/>
    <property type="match status" value="1"/>
</dbReference>
<dbReference type="RefSeq" id="WP_161140186.1">
    <property type="nucleotide sequence ID" value="NZ_SPKJ01000022.1"/>
</dbReference>
<keyword evidence="8 11" id="KW-0028">Amino-acid biosynthesis</keyword>
<feature type="domain" description="Phosphoribosyl-AMP cyclohydrolase" evidence="12">
    <location>
        <begin position="40"/>
        <end position="115"/>
    </location>
</feature>
<feature type="binding site" evidence="11">
    <location>
        <position position="87"/>
    </location>
    <ligand>
        <name>Mg(2+)</name>
        <dbReference type="ChEBI" id="CHEBI:18420"/>
    </ligand>
</feature>
<keyword evidence="11" id="KW-0479">Metal-binding</keyword>
<keyword evidence="10 11" id="KW-0368">Histidine biosynthesis</keyword>
<comment type="catalytic activity">
    <reaction evidence="1 11">
        <text>1-(5-phospho-beta-D-ribosyl)-5'-AMP + H2O = 1-(5-phospho-beta-D-ribosyl)-5-[(5-phospho-beta-D-ribosylamino)methylideneamino]imidazole-4-carboxamide</text>
        <dbReference type="Rhea" id="RHEA:20049"/>
        <dbReference type="ChEBI" id="CHEBI:15377"/>
        <dbReference type="ChEBI" id="CHEBI:58435"/>
        <dbReference type="ChEBI" id="CHEBI:59457"/>
        <dbReference type="EC" id="3.5.4.19"/>
    </reaction>
</comment>
<feature type="binding site" evidence="11">
    <location>
        <position position="91"/>
    </location>
    <ligand>
        <name>Mg(2+)</name>
        <dbReference type="ChEBI" id="CHEBI:18420"/>
    </ligand>
</feature>
<keyword evidence="7 11" id="KW-0963">Cytoplasm</keyword>
<comment type="subunit">
    <text evidence="11">Homodimer.</text>
</comment>
<evidence type="ECO:0000256" key="4">
    <source>
        <dbReference type="ARBA" id="ARBA00005204"/>
    </source>
</evidence>
<dbReference type="Pfam" id="PF01502">
    <property type="entry name" value="PRA-CH"/>
    <property type="match status" value="1"/>
</dbReference>
<evidence type="ECO:0000256" key="8">
    <source>
        <dbReference type="ARBA" id="ARBA00022605"/>
    </source>
</evidence>
<protein>
    <recommendedName>
        <fullName evidence="11">Phosphoribosyl-AMP cyclohydrolase</fullName>
        <shortName evidence="11">PRA-CH</shortName>
        <ecNumber evidence="11">3.5.4.19</ecNumber>
    </recommendedName>
</protein>
<feature type="binding site" evidence="11">
    <location>
        <position position="106"/>
    </location>
    <ligand>
        <name>Zn(2+)</name>
        <dbReference type="ChEBI" id="CHEBI:29105"/>
        <note>ligand shared between dimeric partners</note>
    </ligand>
</feature>
<evidence type="ECO:0000256" key="7">
    <source>
        <dbReference type="ARBA" id="ARBA00022490"/>
    </source>
</evidence>
<organism evidence="13 14">
    <name type="scientific">Propylenella binzhouense</name>
    <dbReference type="NCBI Taxonomy" id="2555902"/>
    <lineage>
        <taxon>Bacteria</taxon>
        <taxon>Pseudomonadati</taxon>
        <taxon>Pseudomonadota</taxon>
        <taxon>Alphaproteobacteria</taxon>
        <taxon>Hyphomicrobiales</taxon>
        <taxon>Propylenellaceae</taxon>
        <taxon>Propylenella</taxon>
    </lineage>
</organism>
<comment type="pathway">
    <text evidence="3 11">Amino-acid biosynthesis; L-histidine biosynthesis; L-histidine from 5-phospho-alpha-D-ribose 1-diphosphate: step 3/9.</text>
</comment>
<comment type="caution">
    <text evidence="13">The sequence shown here is derived from an EMBL/GenBank/DDBJ whole genome shotgun (WGS) entry which is preliminary data.</text>
</comment>
<reference evidence="13" key="1">
    <citation type="submission" date="2019-03" db="EMBL/GenBank/DDBJ databases">
        <title>Afifella sp. nov., isolated from activated sludge.</title>
        <authorList>
            <person name="Li Q."/>
            <person name="Liu Y."/>
        </authorList>
    </citation>
    <scope>NUCLEOTIDE SEQUENCE</scope>
    <source>
        <strain evidence="13">L72</strain>
    </source>
</reference>
<keyword evidence="9 11" id="KW-0378">Hydrolase</keyword>
<dbReference type="GO" id="GO:0000105">
    <property type="term" value="P:L-histidine biosynthetic process"/>
    <property type="evidence" value="ECO:0007669"/>
    <property type="project" value="UniProtKB-UniRule"/>
</dbReference>
<feature type="binding site" evidence="11">
    <location>
        <position position="89"/>
    </location>
    <ligand>
        <name>Mg(2+)</name>
        <dbReference type="ChEBI" id="CHEBI:18420"/>
    </ligand>
</feature>
<accession>A0A964WTB8</accession>
<dbReference type="FunFam" id="3.10.20.810:FF:000001">
    <property type="entry name" value="Histidine biosynthesis bifunctional protein HisIE"/>
    <property type="match status" value="1"/>
</dbReference>
<dbReference type="Proteomes" id="UP000773614">
    <property type="component" value="Unassembled WGS sequence"/>
</dbReference>
<dbReference type="OrthoDB" id="9795769at2"/>
<evidence type="ECO:0000256" key="10">
    <source>
        <dbReference type="ARBA" id="ARBA00023102"/>
    </source>
</evidence>
<evidence type="ECO:0000256" key="2">
    <source>
        <dbReference type="ARBA" id="ARBA00001460"/>
    </source>
</evidence>
<comment type="similarity">
    <text evidence="5">In the C-terminal section; belongs to the PRA-PH family.</text>
</comment>
<name>A0A964WTB8_9HYPH</name>
<evidence type="ECO:0000259" key="12">
    <source>
        <dbReference type="Pfam" id="PF01502"/>
    </source>
</evidence>
<dbReference type="HAMAP" id="MF_01021">
    <property type="entry name" value="HisI"/>
    <property type="match status" value="1"/>
</dbReference>
<dbReference type="GO" id="GO:0004636">
    <property type="term" value="F:phosphoribosyl-ATP diphosphatase activity"/>
    <property type="evidence" value="ECO:0007669"/>
    <property type="project" value="UniProtKB-EC"/>
</dbReference>
<comment type="cofactor">
    <cofactor evidence="11">
        <name>Mg(2+)</name>
        <dbReference type="ChEBI" id="CHEBI:18420"/>
    </cofactor>
    <text evidence="11">Binds 1 Mg(2+) ion per subunit.</text>
</comment>
<evidence type="ECO:0000256" key="1">
    <source>
        <dbReference type="ARBA" id="ARBA00000024"/>
    </source>
</evidence>
<dbReference type="PANTHER" id="PTHR42945:SF1">
    <property type="entry name" value="HISTIDINE BIOSYNTHESIS BIFUNCTIONAL PROTEIN HIS7"/>
    <property type="match status" value="1"/>
</dbReference>
<dbReference type="GO" id="GO:0004635">
    <property type="term" value="F:phosphoribosyl-AMP cyclohydrolase activity"/>
    <property type="evidence" value="ECO:0007669"/>
    <property type="project" value="UniProtKB-UniRule"/>
</dbReference>
<comment type="catalytic activity">
    <reaction evidence="2">
        <text>1-(5-phospho-beta-D-ribosyl)-ATP + H2O = 1-(5-phospho-beta-D-ribosyl)-5'-AMP + diphosphate + H(+)</text>
        <dbReference type="Rhea" id="RHEA:22828"/>
        <dbReference type="ChEBI" id="CHEBI:15377"/>
        <dbReference type="ChEBI" id="CHEBI:15378"/>
        <dbReference type="ChEBI" id="CHEBI:33019"/>
        <dbReference type="ChEBI" id="CHEBI:59457"/>
        <dbReference type="ChEBI" id="CHEBI:73183"/>
        <dbReference type="EC" id="3.6.1.31"/>
    </reaction>
</comment>
<feature type="binding site" evidence="11">
    <location>
        <position position="88"/>
    </location>
    <ligand>
        <name>Zn(2+)</name>
        <dbReference type="ChEBI" id="CHEBI:29105"/>
        <note>ligand shared between dimeric partners</note>
    </ligand>
</feature>
<comment type="pathway">
    <text evidence="4">Amino-acid biosynthesis; L-histidine biosynthesis; L-histidine from 5-phospho-alpha-D-ribose 1-diphosphate: step 2/9.</text>
</comment>
<comment type="similarity">
    <text evidence="6">In the N-terminal section; belongs to the PRA-CH family.</text>
</comment>
<evidence type="ECO:0000313" key="14">
    <source>
        <dbReference type="Proteomes" id="UP000773614"/>
    </source>
</evidence>
<evidence type="ECO:0000256" key="3">
    <source>
        <dbReference type="ARBA" id="ARBA00005169"/>
    </source>
</evidence>
<keyword evidence="11" id="KW-0460">Magnesium</keyword>
<dbReference type="EMBL" id="SPKJ01000022">
    <property type="protein sequence ID" value="MYZ47838.1"/>
    <property type="molecule type" value="Genomic_DNA"/>
</dbReference>
<dbReference type="InterPro" id="IPR002496">
    <property type="entry name" value="PRib_AMP_CycHydrolase_dom"/>
</dbReference>
<evidence type="ECO:0000256" key="5">
    <source>
        <dbReference type="ARBA" id="ARBA00007731"/>
    </source>
</evidence>
<dbReference type="GO" id="GO:0005737">
    <property type="term" value="C:cytoplasm"/>
    <property type="evidence" value="ECO:0007669"/>
    <property type="project" value="UniProtKB-SubCell"/>
</dbReference>
<dbReference type="AlphaFoldDB" id="A0A964WTB8"/>
<comment type="function">
    <text evidence="11">Catalyzes the hydrolysis of the adenine ring of phosphoribosyl-AMP.</text>
</comment>
<sequence length="133" mass="14812">MEQTAHPDSIEETATFSPRFDEHGLVPAIVVDGASGSVVMMAWMNAEALQKTLETGFAHYWSRSRRTLWKKGETSGALQEVLELRTDCDQDTLVLTVRIARPEDTCHTGRPSCFYRKVPLGAGPLSRDLVFDT</sequence>
<dbReference type="GO" id="GO:0000287">
    <property type="term" value="F:magnesium ion binding"/>
    <property type="evidence" value="ECO:0007669"/>
    <property type="project" value="UniProtKB-UniRule"/>
</dbReference>
<evidence type="ECO:0000256" key="6">
    <source>
        <dbReference type="ARBA" id="ARBA00008299"/>
    </source>
</evidence>
<dbReference type="NCBIfam" id="NF000768">
    <property type="entry name" value="PRK00051.1"/>
    <property type="match status" value="1"/>
</dbReference>
<comment type="subcellular location">
    <subcellularLocation>
        <location evidence="11">Cytoplasm</location>
    </subcellularLocation>
</comment>
<dbReference type="EC" id="3.5.4.19" evidence="11"/>
<keyword evidence="14" id="KW-1185">Reference proteome</keyword>
<dbReference type="GO" id="GO:0008270">
    <property type="term" value="F:zinc ion binding"/>
    <property type="evidence" value="ECO:0007669"/>
    <property type="project" value="UniProtKB-UniRule"/>
</dbReference>
<evidence type="ECO:0000256" key="11">
    <source>
        <dbReference type="HAMAP-Rule" id="MF_01021"/>
    </source>
</evidence>
<proteinExistence type="inferred from homology"/>
<keyword evidence="11" id="KW-0862">Zinc</keyword>
<dbReference type="InterPro" id="IPR038019">
    <property type="entry name" value="PRib_AMP_CycHydrolase_sf"/>
</dbReference>
<feature type="binding site" evidence="11">
    <location>
        <position position="113"/>
    </location>
    <ligand>
        <name>Zn(2+)</name>
        <dbReference type="ChEBI" id="CHEBI:29105"/>
        <note>ligand shared between dimeric partners</note>
    </ligand>
</feature>
<dbReference type="PANTHER" id="PTHR42945">
    <property type="entry name" value="HISTIDINE BIOSYNTHESIS BIFUNCTIONAL PROTEIN"/>
    <property type="match status" value="1"/>
</dbReference>
<evidence type="ECO:0000313" key="13">
    <source>
        <dbReference type="EMBL" id="MYZ47838.1"/>
    </source>
</evidence>
<dbReference type="Gene3D" id="3.10.20.810">
    <property type="entry name" value="Phosphoribosyl-AMP cyclohydrolase"/>
    <property type="match status" value="1"/>
</dbReference>
<gene>
    <name evidence="11 13" type="primary">hisI</name>
    <name evidence="13" type="ORF">E4O86_08945</name>
</gene>
<comment type="similarity">
    <text evidence="11">Belongs to the PRA-CH family.</text>
</comment>
<dbReference type="InterPro" id="IPR026660">
    <property type="entry name" value="PRA-CH"/>
</dbReference>
<comment type="cofactor">
    <cofactor evidence="11">
        <name>Zn(2+)</name>
        <dbReference type="ChEBI" id="CHEBI:29105"/>
    </cofactor>
    <text evidence="11">Binds 1 zinc ion per subunit.</text>
</comment>